<dbReference type="Proteomes" id="UP000700596">
    <property type="component" value="Unassembled WGS sequence"/>
</dbReference>
<organism evidence="1 2">
    <name type="scientific">Dendryphion nanum</name>
    <dbReference type="NCBI Taxonomy" id="256645"/>
    <lineage>
        <taxon>Eukaryota</taxon>
        <taxon>Fungi</taxon>
        <taxon>Dikarya</taxon>
        <taxon>Ascomycota</taxon>
        <taxon>Pezizomycotina</taxon>
        <taxon>Dothideomycetes</taxon>
        <taxon>Pleosporomycetidae</taxon>
        <taxon>Pleosporales</taxon>
        <taxon>Torulaceae</taxon>
        <taxon>Dendryphion</taxon>
    </lineage>
</organism>
<gene>
    <name evidence="1" type="ORF">B0J11DRAFT_337139</name>
</gene>
<accession>A0A9P9DNH1</accession>
<comment type="caution">
    <text evidence="1">The sequence shown here is derived from an EMBL/GenBank/DDBJ whole genome shotgun (WGS) entry which is preliminary data.</text>
</comment>
<dbReference type="EMBL" id="JAGMWT010000009">
    <property type="protein sequence ID" value="KAH7122378.1"/>
    <property type="molecule type" value="Genomic_DNA"/>
</dbReference>
<dbReference type="AlphaFoldDB" id="A0A9P9DNH1"/>
<evidence type="ECO:0000313" key="1">
    <source>
        <dbReference type="EMBL" id="KAH7122378.1"/>
    </source>
</evidence>
<keyword evidence="2" id="KW-1185">Reference proteome</keyword>
<proteinExistence type="predicted"/>
<protein>
    <submittedName>
        <fullName evidence="1">Uncharacterized protein</fullName>
    </submittedName>
</protein>
<reference evidence="1" key="1">
    <citation type="journal article" date="2021" name="Nat. Commun.">
        <title>Genetic determinants of endophytism in the Arabidopsis root mycobiome.</title>
        <authorList>
            <person name="Mesny F."/>
            <person name="Miyauchi S."/>
            <person name="Thiergart T."/>
            <person name="Pickel B."/>
            <person name="Atanasova L."/>
            <person name="Karlsson M."/>
            <person name="Huettel B."/>
            <person name="Barry K.W."/>
            <person name="Haridas S."/>
            <person name="Chen C."/>
            <person name="Bauer D."/>
            <person name="Andreopoulos W."/>
            <person name="Pangilinan J."/>
            <person name="LaButti K."/>
            <person name="Riley R."/>
            <person name="Lipzen A."/>
            <person name="Clum A."/>
            <person name="Drula E."/>
            <person name="Henrissat B."/>
            <person name="Kohler A."/>
            <person name="Grigoriev I.V."/>
            <person name="Martin F.M."/>
            <person name="Hacquard S."/>
        </authorList>
    </citation>
    <scope>NUCLEOTIDE SEQUENCE</scope>
    <source>
        <strain evidence="1">MPI-CAGE-CH-0243</strain>
    </source>
</reference>
<sequence>MPEAPVCYEAKYMYNIDRVRKADEQFTRLSGRYQAYLSQEYKSNIVHKVTLLNRNGDQTQFDILFTPPDSANLHDREKQLTLIFNYPFDQIESGRHKFCPITIEWRRITRSNFTDELQEQLRIYNPPSSSLDSILQTLRVGAAIIPENYVEGILCFGLGNLSSRAARIRHEAVRRYKEDLDSKSPGITRCGALDNDYSIPECKDALEKMGMVLEPGLNGILGHLPGLLVVALDVEPKRLHVLFNALRDVGSAWNISGPSILICPIIQKPPPHTTDFRMALWNYKTRCCERVIGHNAVYIARGLKDRLK</sequence>
<evidence type="ECO:0000313" key="2">
    <source>
        <dbReference type="Proteomes" id="UP000700596"/>
    </source>
</evidence>
<name>A0A9P9DNH1_9PLEO</name>